<dbReference type="EMBL" id="SMKA01000337">
    <property type="protein sequence ID" value="TDC15531.1"/>
    <property type="molecule type" value="Genomic_DNA"/>
</dbReference>
<evidence type="ECO:0000313" key="2">
    <source>
        <dbReference type="EMBL" id="TDC15531.1"/>
    </source>
</evidence>
<feature type="chain" id="PRO_5020651793" description="DUF4185 domain-containing protein" evidence="1">
    <location>
        <begin position="22"/>
        <end position="333"/>
    </location>
</feature>
<keyword evidence="1" id="KW-0732">Signal</keyword>
<dbReference type="AlphaFoldDB" id="A0A4R4P024"/>
<evidence type="ECO:0000313" key="3">
    <source>
        <dbReference type="Proteomes" id="UP000295075"/>
    </source>
</evidence>
<protein>
    <recommendedName>
        <fullName evidence="4">DUF4185 domain-containing protein</fullName>
    </recommendedName>
</protein>
<feature type="signal peptide" evidence="1">
    <location>
        <begin position="1"/>
        <end position="21"/>
    </location>
</feature>
<evidence type="ECO:0008006" key="4">
    <source>
        <dbReference type="Google" id="ProtNLM"/>
    </source>
</evidence>
<organism evidence="2 3">
    <name type="scientific">Kribbella albertanoniae</name>
    <dbReference type="NCBI Taxonomy" id="1266829"/>
    <lineage>
        <taxon>Bacteria</taxon>
        <taxon>Bacillati</taxon>
        <taxon>Actinomycetota</taxon>
        <taxon>Actinomycetes</taxon>
        <taxon>Propionibacteriales</taxon>
        <taxon>Kribbellaceae</taxon>
        <taxon>Kribbella</taxon>
    </lineage>
</organism>
<keyword evidence="3" id="KW-1185">Reference proteome</keyword>
<dbReference type="Proteomes" id="UP000295075">
    <property type="component" value="Unassembled WGS sequence"/>
</dbReference>
<sequence length="333" mass="36472">MAAVSATALLVTAFHAVPATAAPTESCTRTLLELPADVETYPGSYVRGASRSGRYILGHASRLDRSSSQGLLWVDGVPRWLGSRPDGDSYGYAVNEDGFVVGRTTTPEATEHWLYSAQADTYKILPVPENFQIAHISSMNRRKDFVGQTWDPNSETYPPFVWPAGGRPQSLPQPSGVDIFSVDTIAEDGRISGQGSKQSVNEPHAYLWTSWNRRPQRITGPNQEPVSIRTIEGPWLGGGGNSWEPAGFVWNTRTHRTTQIEDYVADINSSGDLVTAGREQFEVPSVLIRANGTRTALPANTYLTRIFNRDAPWTAAGYDPTIGNNRALVYKCS</sequence>
<proteinExistence type="predicted"/>
<reference evidence="2 3" key="1">
    <citation type="submission" date="2019-03" db="EMBL/GenBank/DDBJ databases">
        <title>Draft genome sequences of novel Actinobacteria.</title>
        <authorList>
            <person name="Sahin N."/>
            <person name="Ay H."/>
            <person name="Saygin H."/>
        </authorList>
    </citation>
    <scope>NUCLEOTIDE SEQUENCE [LARGE SCALE GENOMIC DNA]</scope>
    <source>
        <strain evidence="2 3">JCM 30547</strain>
    </source>
</reference>
<comment type="caution">
    <text evidence="2">The sequence shown here is derived from an EMBL/GenBank/DDBJ whole genome shotgun (WGS) entry which is preliminary data.</text>
</comment>
<gene>
    <name evidence="2" type="ORF">E1261_40355</name>
</gene>
<accession>A0A4R4P024</accession>
<evidence type="ECO:0000256" key="1">
    <source>
        <dbReference type="SAM" id="SignalP"/>
    </source>
</evidence>
<name>A0A4R4P024_9ACTN</name>